<evidence type="ECO:0000313" key="4">
    <source>
        <dbReference type="Proteomes" id="UP000002705"/>
    </source>
</evidence>
<keyword evidence="1" id="KW-0812">Transmembrane</keyword>
<evidence type="ECO:0000259" key="2">
    <source>
        <dbReference type="Pfam" id="PF20249"/>
    </source>
</evidence>
<feature type="transmembrane region" description="Helical" evidence="1">
    <location>
        <begin position="840"/>
        <end position="857"/>
    </location>
</feature>
<feature type="domain" description="Toxin VasX N-terminal region" evidence="2">
    <location>
        <begin position="5"/>
        <end position="170"/>
    </location>
</feature>
<dbReference type="CDD" id="cd20707">
    <property type="entry name" value="MIX_III"/>
    <property type="match status" value="1"/>
</dbReference>
<dbReference type="KEGG" id="bur:Bcep18194_C7607"/>
<keyword evidence="1" id="KW-1133">Transmembrane helix</keyword>
<dbReference type="RefSeq" id="WP_011350293.1">
    <property type="nucleotide sequence ID" value="NC_007509.1"/>
</dbReference>
<organism evidence="3 4">
    <name type="scientific">Burkholderia lata (strain ATCC 17760 / DSM 23089 / LMG 22485 / NCIMB 9086 / R18194 / 383)</name>
    <dbReference type="NCBI Taxonomy" id="482957"/>
    <lineage>
        <taxon>Bacteria</taxon>
        <taxon>Pseudomonadati</taxon>
        <taxon>Pseudomonadota</taxon>
        <taxon>Betaproteobacteria</taxon>
        <taxon>Burkholderiales</taxon>
        <taxon>Burkholderiaceae</taxon>
        <taxon>Burkholderia</taxon>
        <taxon>Burkholderia cepacia complex</taxon>
    </lineage>
</organism>
<dbReference type="Proteomes" id="UP000002705">
    <property type="component" value="Chromosome 3"/>
</dbReference>
<evidence type="ECO:0000256" key="1">
    <source>
        <dbReference type="SAM" id="Phobius"/>
    </source>
</evidence>
<dbReference type="GeneID" id="45092956"/>
<dbReference type="PATRIC" id="fig|482957.22.peg.8220"/>
<accession>Q39LL5</accession>
<protein>
    <recommendedName>
        <fullName evidence="2">Toxin VasX N-terminal region domain-containing protein</fullName>
    </recommendedName>
</protein>
<sequence length="893" mass="97812">MTTPCPFCEKKGLPILPIRYGIAPTKTFGTYKVPHPPPDATALLGPAEVPLDVNETVYTGRTLRPGYLYLFYETHQHWEAYAVDESGILSSVPLVDDKPPGGDRFHEDCKRDANKLANASVITIQDPASAGKVWFGFSDAWWTKAIRDNNAGLSAKERKKFMRLVDIGAWYNHGTPGAPQPEHAFQIYQVDMIVAEYAMTLLDEVSALRWSPFLCRDILSATTLKKVCDGLAPAKGLVLALQDPAGIAQEIPAYMNARWEGFSDQWKRPTDLDTNLTNLQAAVERQAEMNLYNSRVRKSQDDYNQLVNSGGTAFLLESYRKQMQPLLDEAKKVKFTAADLEHARKEEWGKYDKLINPNLRKTYREQYEKASDDYDNRIMLPLAKAHVAWMRSAGMTTVFDYHFDAKDINTGVGFTALFAACVMGTGGYAPCVKLYDEWLQGGMAAHNLIWRSLFFNHPELKAHASEVSAGAQKNDGKTADTANNLPNPGKWSKLFSLYKTVISKLKMAGENAYKTIDSKNTLPELIVELGPRMVAVIKERNPASEDLKTVLGMHAGMPVQRLQVVGTRRDVFTEMHQALETLQPAASGPDKADRAMIVQARMAILEEEAKKAGYSLDEEVRSWNLLLDASEADKDALYRLPSEAQGKLAADRLLSLGKAPGAEVVTKVSVSSYMGTVLRYARSPGMLASVSLVFSTLGWATAQDAMGKALKSEEGRVGWAFRSATVGLMGGMLDLVSTGIKSAGVRRLPLLGPVAKSLGGGFLRFIKVGGSGAGAVVMWIAVGIDAVNLYDAAVKNHELGVAGLYFMRLAGETYLAFGLTRVLVVAILSGSEVEALGPPAWIVTAIVLIISVVIDIFKDPPTLTWTRNCLWGPANSYHDGPEEQADFNKATAG</sequence>
<keyword evidence="1" id="KW-0472">Membrane</keyword>
<feature type="transmembrane region" description="Helical" evidence="1">
    <location>
        <begin position="772"/>
        <end position="793"/>
    </location>
</feature>
<reference evidence="3" key="1">
    <citation type="submission" date="2009-01" db="EMBL/GenBank/DDBJ databases">
        <title>Complete sequence of chromosome 3 of Burkholderia sp. 383.</title>
        <authorList>
            <consortium name="US DOE Joint Genome Institute"/>
            <person name="Copeland A."/>
            <person name="Lucas S."/>
            <person name="Lapidus A."/>
            <person name="Barry K."/>
            <person name="Detter J.C."/>
            <person name="Glavina T."/>
            <person name="Hammon N."/>
            <person name="Israni S."/>
            <person name="Pitluck S."/>
            <person name="Chain P."/>
            <person name="Malfatti S."/>
            <person name="Shin M."/>
            <person name="Vergez L."/>
            <person name="Schmutz J."/>
            <person name="Larimer F."/>
            <person name="Land M."/>
            <person name="Kyrpides N."/>
            <person name="Lykidis A."/>
            <person name="Richardson P."/>
        </authorList>
    </citation>
    <scope>NUCLEOTIDE SEQUENCE</scope>
    <source>
        <strain evidence="3">383</strain>
    </source>
</reference>
<gene>
    <name evidence="3" type="ordered locus">Bcep18194_C7607</name>
</gene>
<dbReference type="NCBIfam" id="NF041559">
    <property type="entry name" value="BTH_I2691_fam"/>
    <property type="match status" value="1"/>
</dbReference>
<dbReference type="InterPro" id="IPR048126">
    <property type="entry name" value="Toxin_VasX"/>
</dbReference>
<evidence type="ECO:0000313" key="3">
    <source>
        <dbReference type="EMBL" id="ABB06651.1"/>
    </source>
</evidence>
<keyword evidence="4" id="KW-1185">Reference proteome</keyword>
<dbReference type="InterPro" id="IPR046864">
    <property type="entry name" value="VasX_N"/>
</dbReference>
<dbReference type="HOGENOM" id="CLU_013652_0_0_4"/>
<dbReference type="Pfam" id="PF20249">
    <property type="entry name" value="VasX_N"/>
    <property type="match status" value="1"/>
</dbReference>
<dbReference type="EMBL" id="CP000150">
    <property type="protein sequence ID" value="ABB06651.1"/>
    <property type="molecule type" value="Genomic_DNA"/>
</dbReference>
<name>Q39LL5_BURL3</name>
<feature type="transmembrane region" description="Helical" evidence="1">
    <location>
        <begin position="805"/>
        <end position="828"/>
    </location>
</feature>
<proteinExistence type="predicted"/>
<dbReference type="AlphaFoldDB" id="Q39LL5"/>